<dbReference type="EC" id="1.6.1.1" evidence="5"/>
<dbReference type="InterPro" id="IPR016156">
    <property type="entry name" value="FAD/NAD-linked_Rdtase_dimer_sf"/>
</dbReference>
<dbReference type="PANTHER" id="PTHR22912">
    <property type="entry name" value="DISULFIDE OXIDOREDUCTASE"/>
    <property type="match status" value="1"/>
</dbReference>
<evidence type="ECO:0000256" key="6">
    <source>
        <dbReference type="ARBA" id="ARBA00022490"/>
    </source>
</evidence>
<dbReference type="InterPro" id="IPR036188">
    <property type="entry name" value="FAD/NAD-bd_sf"/>
</dbReference>
<dbReference type="PANTHER" id="PTHR22912:SF93">
    <property type="entry name" value="SOLUBLE PYRIDINE NUCLEOTIDE TRANSHYDROGENASE"/>
    <property type="match status" value="1"/>
</dbReference>
<comment type="function">
    <text evidence="2">Conversion of NADPH, generated by peripheral catabolic pathways, to NADH, which can enter the respiratory chain for energy generation.</text>
</comment>
<evidence type="ECO:0000313" key="14">
    <source>
        <dbReference type="EMBL" id="MDV6373052.1"/>
    </source>
</evidence>
<dbReference type="InterPro" id="IPR050151">
    <property type="entry name" value="Class-I_Pyr_Nuc-Dis_Oxidored"/>
</dbReference>
<proteinExistence type="inferred from homology"/>
<dbReference type="Pfam" id="PF02852">
    <property type="entry name" value="Pyr_redox_dim"/>
    <property type="match status" value="1"/>
</dbReference>
<dbReference type="Proteomes" id="UP001276150">
    <property type="component" value="Unassembled WGS sequence"/>
</dbReference>
<keyword evidence="10" id="KW-0560">Oxidoreductase</keyword>
<evidence type="ECO:0000313" key="15">
    <source>
        <dbReference type="Proteomes" id="UP001276150"/>
    </source>
</evidence>
<evidence type="ECO:0000256" key="1">
    <source>
        <dbReference type="ARBA" id="ARBA00001974"/>
    </source>
</evidence>
<evidence type="ECO:0000259" key="13">
    <source>
        <dbReference type="Pfam" id="PF02852"/>
    </source>
</evidence>
<dbReference type="RefSeq" id="WP_317638350.1">
    <property type="nucleotide sequence ID" value="NZ_JAPMIV010000001.1"/>
</dbReference>
<keyword evidence="15" id="KW-1185">Reference proteome</keyword>
<evidence type="ECO:0000256" key="3">
    <source>
        <dbReference type="ARBA" id="ARBA00004496"/>
    </source>
</evidence>
<accession>A0ABU4DKV0</accession>
<evidence type="ECO:0000256" key="8">
    <source>
        <dbReference type="ARBA" id="ARBA00022827"/>
    </source>
</evidence>
<dbReference type="InterPro" id="IPR004099">
    <property type="entry name" value="Pyr_nucl-diS_OxRdtase_dimer"/>
</dbReference>
<comment type="similarity">
    <text evidence="4">Belongs to the class-I pyridine nucleotide-disulfide oxidoreductase family.</text>
</comment>
<evidence type="ECO:0000256" key="12">
    <source>
        <dbReference type="ARBA" id="ARBA00031183"/>
    </source>
</evidence>
<comment type="cofactor">
    <cofactor evidence="1">
        <name>FAD</name>
        <dbReference type="ChEBI" id="CHEBI:57692"/>
    </cofactor>
</comment>
<keyword evidence="7" id="KW-0285">Flavoprotein</keyword>
<dbReference type="SUPFAM" id="SSF55424">
    <property type="entry name" value="FAD/NAD-linked reductases, dimerisation (C-terminal) domain"/>
    <property type="match status" value="1"/>
</dbReference>
<dbReference type="Gene3D" id="3.30.390.30">
    <property type="match status" value="1"/>
</dbReference>
<gene>
    <name evidence="14" type="ORF">ORD21_00340</name>
</gene>
<organism evidence="14 15">
    <name type="scientific">Deinococcus arenicola</name>
    <dbReference type="NCBI Taxonomy" id="2994950"/>
    <lineage>
        <taxon>Bacteria</taxon>
        <taxon>Thermotogati</taxon>
        <taxon>Deinococcota</taxon>
        <taxon>Deinococci</taxon>
        <taxon>Deinococcales</taxon>
        <taxon>Deinococcaceae</taxon>
        <taxon>Deinococcus</taxon>
    </lineage>
</organism>
<protein>
    <recommendedName>
        <fullName evidence="5">NAD(P)(+) transhydrogenase (Si-specific)</fullName>
        <ecNumber evidence="5">1.6.1.1</ecNumber>
    </recommendedName>
    <alternativeName>
        <fullName evidence="12">NAD(P)(+) transhydrogenase [B-specific]</fullName>
    </alternativeName>
</protein>
<comment type="caution">
    <text evidence="14">The sequence shown here is derived from an EMBL/GenBank/DDBJ whole genome shotgun (WGS) entry which is preliminary data.</text>
</comment>
<keyword evidence="6" id="KW-0963">Cytoplasm</keyword>
<keyword evidence="11" id="KW-0520">NAD</keyword>
<evidence type="ECO:0000256" key="7">
    <source>
        <dbReference type="ARBA" id="ARBA00022630"/>
    </source>
</evidence>
<dbReference type="EMBL" id="JAPMIV010000001">
    <property type="protein sequence ID" value="MDV6373052.1"/>
    <property type="molecule type" value="Genomic_DNA"/>
</dbReference>
<keyword evidence="8" id="KW-0274">FAD</keyword>
<evidence type="ECO:0000256" key="11">
    <source>
        <dbReference type="ARBA" id="ARBA00023027"/>
    </source>
</evidence>
<evidence type="ECO:0000256" key="10">
    <source>
        <dbReference type="ARBA" id="ARBA00023002"/>
    </source>
</evidence>
<evidence type="ECO:0000256" key="9">
    <source>
        <dbReference type="ARBA" id="ARBA00022857"/>
    </source>
</evidence>
<dbReference type="PRINTS" id="PR00411">
    <property type="entry name" value="PNDRDTASEI"/>
</dbReference>
<feature type="domain" description="Pyridine nucleotide-disulphide oxidoreductase dimerisation" evidence="13">
    <location>
        <begin position="63"/>
        <end position="170"/>
    </location>
</feature>
<evidence type="ECO:0000256" key="5">
    <source>
        <dbReference type="ARBA" id="ARBA00012772"/>
    </source>
</evidence>
<sequence>MERKSVVGGVCTNAYYQTEVPYVYAVGDVIGFPSLVSVSMEQGRLAACHAYGVPTQSVSELFPYGIYTIPEISTVGKNEEELTQDGVPYEIGKAQYREIARGQIIGDEQGTLKLIFHMDTRELLGVDIIGTGASELIHIGQAVMAFGGTVDYFVNTVFNYPTLAECYETAAFNGINRLGSLPALEPKLKPPQEVGVIV</sequence>
<evidence type="ECO:0000256" key="4">
    <source>
        <dbReference type="ARBA" id="ARBA00007532"/>
    </source>
</evidence>
<keyword evidence="9" id="KW-0521">NADP</keyword>
<comment type="subcellular location">
    <subcellularLocation>
        <location evidence="3">Cytoplasm</location>
    </subcellularLocation>
</comment>
<evidence type="ECO:0000256" key="2">
    <source>
        <dbReference type="ARBA" id="ARBA00002842"/>
    </source>
</evidence>
<name>A0ABU4DKV0_9DEIO</name>
<dbReference type="Gene3D" id="3.50.50.60">
    <property type="entry name" value="FAD/NAD(P)-binding domain"/>
    <property type="match status" value="1"/>
</dbReference>
<reference evidence="14 15" key="1">
    <citation type="submission" date="2022-11" db="EMBL/GenBank/DDBJ databases">
        <title>Deinococcus ZS9-10, Low Temperature and Draught-tolerating, UV-resistant Bacteria from Continental Antarctica.</title>
        <authorList>
            <person name="Cheng L."/>
        </authorList>
    </citation>
    <scope>NUCLEOTIDE SEQUENCE [LARGE SCALE GENOMIC DNA]</scope>
    <source>
        <strain evidence="14 15">ZS9-10</strain>
    </source>
</reference>
<dbReference type="SUPFAM" id="SSF51905">
    <property type="entry name" value="FAD/NAD(P)-binding domain"/>
    <property type="match status" value="1"/>
</dbReference>